<feature type="signal peptide" evidence="3">
    <location>
        <begin position="1"/>
        <end position="30"/>
    </location>
</feature>
<dbReference type="AlphaFoldDB" id="A0A9X9X5N6"/>
<evidence type="ECO:0000313" key="4">
    <source>
        <dbReference type="EMBL" id="MBR0679022.1"/>
    </source>
</evidence>
<reference evidence="4" key="1">
    <citation type="submission" date="2020-01" db="EMBL/GenBank/DDBJ databases">
        <authorList>
            <person name="Rat A."/>
        </authorList>
    </citation>
    <scope>NUCLEOTIDE SEQUENCE</scope>
    <source>
        <strain evidence="4">LMG 31228</strain>
    </source>
</reference>
<accession>A0A9X9X5N6</accession>
<feature type="coiled-coil region" evidence="1">
    <location>
        <begin position="35"/>
        <end position="72"/>
    </location>
</feature>
<comment type="caution">
    <text evidence="4">The sequence shown here is derived from an EMBL/GenBank/DDBJ whole genome shotgun (WGS) entry which is preliminary data.</text>
</comment>
<dbReference type="Pfam" id="PF13557">
    <property type="entry name" value="Phenol_MetA_deg"/>
    <property type="match status" value="1"/>
</dbReference>
<protein>
    <submittedName>
        <fullName evidence="4">Transporter</fullName>
    </submittedName>
</protein>
<evidence type="ECO:0000256" key="2">
    <source>
        <dbReference type="SAM" id="MobiDB-lite"/>
    </source>
</evidence>
<dbReference type="Proteomes" id="UP001138709">
    <property type="component" value="Unassembled WGS sequence"/>
</dbReference>
<organism evidence="4 5">
    <name type="scientific">Neoroseomonas eburnea</name>
    <dbReference type="NCBI Taxonomy" id="1346889"/>
    <lineage>
        <taxon>Bacteria</taxon>
        <taxon>Pseudomonadati</taxon>
        <taxon>Pseudomonadota</taxon>
        <taxon>Alphaproteobacteria</taxon>
        <taxon>Acetobacterales</taxon>
        <taxon>Acetobacteraceae</taxon>
        <taxon>Neoroseomonas</taxon>
    </lineage>
</organism>
<keyword evidence="5" id="KW-1185">Reference proteome</keyword>
<evidence type="ECO:0000256" key="1">
    <source>
        <dbReference type="SAM" id="Coils"/>
    </source>
</evidence>
<keyword evidence="1" id="KW-0175">Coiled coil</keyword>
<feature type="compositionally biased region" description="Low complexity" evidence="2">
    <location>
        <begin position="90"/>
        <end position="104"/>
    </location>
</feature>
<reference evidence="4" key="2">
    <citation type="journal article" date="2021" name="Syst. Appl. Microbiol.">
        <title>Roseomonas hellenica sp. nov., isolated from roots of wild-growing Alkanna tinctoria.</title>
        <authorList>
            <person name="Rat A."/>
            <person name="Naranjo H.D."/>
            <person name="Lebbe L."/>
            <person name="Cnockaert M."/>
            <person name="Krigas N."/>
            <person name="Grigoriadou K."/>
            <person name="Maloupa E."/>
            <person name="Willems A."/>
        </authorList>
    </citation>
    <scope>NUCLEOTIDE SEQUENCE</scope>
    <source>
        <strain evidence="4">LMG 31228</strain>
    </source>
</reference>
<gene>
    <name evidence="4" type="ORF">GXW74_00860</name>
</gene>
<feature type="chain" id="PRO_5040925306" evidence="3">
    <location>
        <begin position="31"/>
        <end position="455"/>
    </location>
</feature>
<proteinExistence type="predicted"/>
<sequence>MATTGIRPGWPGAATLIAGALMLQPPGALAQGASADELRQLREMFERQQRQIQEQANQLSRQQRLIDTQAREIDGLRQAVGAPRRPPRPTAARPAGEDQAVVQPAPAPPPTGGPAAARDGQRPSTAAEAEAARRQEQQRVLATDPTLARVGGILTPRGSISLEPEINYLYSQNTVAAVNGFSIIPGITFGTVDIRRDIERATVAALTLRYGITDRLEVNARFPYVYRSSTIQTAPADITASPITVGPTGSGIGDIEFGASYQINAGQQDWPIFIANLRVKSDTGRSPFEVPIYTVNDPQGAFLRGLARELPTGTGFWSVEPGVTVAWATDPAVFFGGLRYIWNIGRTVDVQDPAGGPSTPTDLDPGDGIGMNFGVGFALNERTSLSLGYEQVWVFSSSAGGSRIAGSGLDIGSFNFGLSYRASERVSFNLGVQIGTTESAPAARLIFRVPIRFSL</sequence>
<dbReference type="RefSeq" id="WP_211844375.1">
    <property type="nucleotide sequence ID" value="NZ_JAAEDL010000001.1"/>
</dbReference>
<dbReference type="EMBL" id="JAAEDL010000001">
    <property type="protein sequence ID" value="MBR0679022.1"/>
    <property type="molecule type" value="Genomic_DNA"/>
</dbReference>
<dbReference type="InterPro" id="IPR025737">
    <property type="entry name" value="FApF"/>
</dbReference>
<keyword evidence="3" id="KW-0732">Signal</keyword>
<evidence type="ECO:0000256" key="3">
    <source>
        <dbReference type="SAM" id="SignalP"/>
    </source>
</evidence>
<name>A0A9X9X5N6_9PROT</name>
<feature type="region of interest" description="Disordered" evidence="2">
    <location>
        <begin position="78"/>
        <end position="134"/>
    </location>
</feature>
<evidence type="ECO:0000313" key="5">
    <source>
        <dbReference type="Proteomes" id="UP001138709"/>
    </source>
</evidence>